<name>A0ABD1XVG4_9MARC</name>
<reference evidence="2 3" key="1">
    <citation type="submission" date="2024-09" db="EMBL/GenBank/DDBJ databases">
        <title>Chromosome-scale assembly of Riccia fluitans.</title>
        <authorList>
            <person name="Paukszto L."/>
            <person name="Sawicki J."/>
            <person name="Karawczyk K."/>
            <person name="Piernik-Szablinska J."/>
            <person name="Szczecinska M."/>
            <person name="Mazdziarz M."/>
        </authorList>
    </citation>
    <scope>NUCLEOTIDE SEQUENCE [LARGE SCALE GENOMIC DNA]</scope>
    <source>
        <strain evidence="2">Rf_01</strain>
        <tissue evidence="2">Aerial parts of the thallus</tissue>
    </source>
</reference>
<organism evidence="2 3">
    <name type="scientific">Riccia fluitans</name>
    <dbReference type="NCBI Taxonomy" id="41844"/>
    <lineage>
        <taxon>Eukaryota</taxon>
        <taxon>Viridiplantae</taxon>
        <taxon>Streptophyta</taxon>
        <taxon>Embryophyta</taxon>
        <taxon>Marchantiophyta</taxon>
        <taxon>Marchantiopsida</taxon>
        <taxon>Marchantiidae</taxon>
        <taxon>Marchantiales</taxon>
        <taxon>Ricciaceae</taxon>
        <taxon>Riccia</taxon>
    </lineage>
</organism>
<comment type="caution">
    <text evidence="2">The sequence shown here is derived from an EMBL/GenBank/DDBJ whole genome shotgun (WGS) entry which is preliminary data.</text>
</comment>
<dbReference type="AlphaFoldDB" id="A0ABD1XVG4"/>
<dbReference type="EMBL" id="JBHFFA010000007">
    <property type="protein sequence ID" value="KAL2612952.1"/>
    <property type="molecule type" value="Genomic_DNA"/>
</dbReference>
<protein>
    <submittedName>
        <fullName evidence="2">Uncharacterized protein</fullName>
    </submittedName>
</protein>
<feature type="region of interest" description="Disordered" evidence="1">
    <location>
        <begin position="1"/>
        <end position="21"/>
    </location>
</feature>
<evidence type="ECO:0000313" key="3">
    <source>
        <dbReference type="Proteomes" id="UP001605036"/>
    </source>
</evidence>
<gene>
    <name evidence="2" type="ORF">R1flu_024644</name>
</gene>
<accession>A0ABD1XVG4</accession>
<evidence type="ECO:0000256" key="1">
    <source>
        <dbReference type="SAM" id="MobiDB-lite"/>
    </source>
</evidence>
<evidence type="ECO:0000313" key="2">
    <source>
        <dbReference type="EMBL" id="KAL2612952.1"/>
    </source>
</evidence>
<dbReference type="Proteomes" id="UP001605036">
    <property type="component" value="Unassembled WGS sequence"/>
</dbReference>
<proteinExistence type="predicted"/>
<sequence>MASTTKTTAPATNTAAKAASAERMAQVVNSTAQIMHQVRESSHSAVISQLPKELLGKAANIKNTGKLLYQMPAVVLALDSHMDNALSSASLLGKLKESLMADVETKDTPTS</sequence>
<keyword evidence="3" id="KW-1185">Reference proteome</keyword>